<dbReference type="InterPro" id="IPR020103">
    <property type="entry name" value="PsdUridine_synth_cat_dom_sf"/>
</dbReference>
<dbReference type="Pfam" id="PF01479">
    <property type="entry name" value="S4"/>
    <property type="match status" value="1"/>
</dbReference>
<comment type="caution">
    <text evidence="13">The sequence shown here is derived from an EMBL/GenBank/DDBJ whole genome shotgun (WGS) entry which is preliminary data.</text>
</comment>
<dbReference type="PANTHER" id="PTHR21600">
    <property type="entry name" value="MITOCHONDRIAL RNA PSEUDOURIDINE SYNTHASE"/>
    <property type="match status" value="1"/>
</dbReference>
<feature type="compositionally biased region" description="Basic and acidic residues" evidence="11">
    <location>
        <begin position="400"/>
        <end position="409"/>
    </location>
</feature>
<keyword evidence="14" id="KW-1185">Reference proteome</keyword>
<dbReference type="SMART" id="SM00363">
    <property type="entry name" value="S4"/>
    <property type="match status" value="1"/>
</dbReference>
<dbReference type="SUPFAM" id="SSF55174">
    <property type="entry name" value="Alpha-L RNA-binding motif"/>
    <property type="match status" value="1"/>
</dbReference>
<dbReference type="AlphaFoldDB" id="F3QK03"/>
<dbReference type="GO" id="GO:0160140">
    <property type="term" value="F:23S rRNA pseudouridine(1911/1915/1917) synthase activity"/>
    <property type="evidence" value="ECO:0007669"/>
    <property type="project" value="UniProtKB-EC"/>
</dbReference>
<evidence type="ECO:0000256" key="2">
    <source>
        <dbReference type="ARBA" id="ARBA00023235"/>
    </source>
</evidence>
<dbReference type="CDD" id="cd00165">
    <property type="entry name" value="S4"/>
    <property type="match status" value="1"/>
</dbReference>
<dbReference type="CDD" id="cd02869">
    <property type="entry name" value="PseudoU_synth_RluA_like"/>
    <property type="match status" value="1"/>
</dbReference>
<evidence type="ECO:0000256" key="11">
    <source>
        <dbReference type="SAM" id="MobiDB-lite"/>
    </source>
</evidence>
<name>F3QK03_9BURK</name>
<dbReference type="Gene3D" id="3.30.2350.10">
    <property type="entry name" value="Pseudouridine synthase"/>
    <property type="match status" value="1"/>
</dbReference>
<evidence type="ECO:0000256" key="1">
    <source>
        <dbReference type="ARBA" id="ARBA00010876"/>
    </source>
</evidence>
<evidence type="ECO:0000256" key="6">
    <source>
        <dbReference type="ARBA" id="ARBA00042264"/>
    </source>
</evidence>
<dbReference type="InterPro" id="IPR050188">
    <property type="entry name" value="RluA_PseudoU_synthase"/>
</dbReference>
<comment type="similarity">
    <text evidence="1">Belongs to the pseudouridine synthase RluA family.</text>
</comment>
<evidence type="ECO:0000256" key="10">
    <source>
        <dbReference type="PROSITE-ProRule" id="PRU00182"/>
    </source>
</evidence>
<dbReference type="Gene3D" id="3.10.290.10">
    <property type="entry name" value="RNA-binding S4 domain"/>
    <property type="match status" value="1"/>
</dbReference>
<reference evidence="13 14" key="1">
    <citation type="submission" date="2011-02" db="EMBL/GenBank/DDBJ databases">
        <authorList>
            <person name="Weinstock G."/>
            <person name="Sodergren E."/>
            <person name="Clifton S."/>
            <person name="Fulton L."/>
            <person name="Fulton B."/>
            <person name="Courtney L."/>
            <person name="Fronick C."/>
            <person name="Harrison M."/>
            <person name="Strong C."/>
            <person name="Farmer C."/>
            <person name="Delahaunty K."/>
            <person name="Markovic C."/>
            <person name="Hall O."/>
            <person name="Minx P."/>
            <person name="Tomlinson C."/>
            <person name="Mitreva M."/>
            <person name="Hou S."/>
            <person name="Chen J."/>
            <person name="Wollam A."/>
            <person name="Pepin K.H."/>
            <person name="Johnson M."/>
            <person name="Bhonagiri V."/>
            <person name="Zhang X."/>
            <person name="Suruliraj S."/>
            <person name="Warren W."/>
            <person name="Chinwalla A."/>
            <person name="Mardis E.R."/>
            <person name="Wilson R.K."/>
        </authorList>
    </citation>
    <scope>NUCLEOTIDE SEQUENCE [LARGE SCALE GENOMIC DNA]</scope>
    <source>
        <strain evidence="13 14">YIT 11859</strain>
    </source>
</reference>
<proteinExistence type="inferred from homology"/>
<dbReference type="InterPro" id="IPR006225">
    <property type="entry name" value="PsdUridine_synth_RluC/D"/>
</dbReference>
<accession>F3QK03</accession>
<dbReference type="PROSITE" id="PS01129">
    <property type="entry name" value="PSI_RLU"/>
    <property type="match status" value="1"/>
</dbReference>
<dbReference type="NCBIfam" id="TIGR00005">
    <property type="entry name" value="rluA_subfam"/>
    <property type="match status" value="1"/>
</dbReference>
<dbReference type="GO" id="GO:0000455">
    <property type="term" value="P:enzyme-directed rRNA pseudouridine synthesis"/>
    <property type="evidence" value="ECO:0007669"/>
    <property type="project" value="UniProtKB-ARBA"/>
</dbReference>
<dbReference type="Pfam" id="PF00849">
    <property type="entry name" value="PseudoU_synth_2"/>
    <property type="match status" value="1"/>
</dbReference>
<evidence type="ECO:0000256" key="8">
    <source>
        <dbReference type="ARBA" id="ARBA00043148"/>
    </source>
</evidence>
<feature type="active site" evidence="9">
    <location>
        <position position="174"/>
    </location>
</feature>
<dbReference type="EMBL" id="AFBP01000033">
    <property type="protein sequence ID" value="EGG54949.1"/>
    <property type="molecule type" value="Genomic_DNA"/>
</dbReference>
<dbReference type="eggNOG" id="COG0564">
    <property type="taxonomic scope" value="Bacteria"/>
</dbReference>
<gene>
    <name evidence="13" type="ORF">HMPREF9439_01260</name>
</gene>
<dbReference type="PANTHER" id="PTHR21600:SF44">
    <property type="entry name" value="RIBOSOMAL LARGE SUBUNIT PSEUDOURIDINE SYNTHASE D"/>
    <property type="match status" value="1"/>
</dbReference>
<evidence type="ECO:0000259" key="12">
    <source>
        <dbReference type="SMART" id="SM00363"/>
    </source>
</evidence>
<keyword evidence="2" id="KW-0413">Isomerase</keyword>
<dbReference type="InterPro" id="IPR006224">
    <property type="entry name" value="PsdUridine_synth_RluA-like_CS"/>
</dbReference>
<dbReference type="PROSITE" id="PS50889">
    <property type="entry name" value="S4"/>
    <property type="match status" value="1"/>
</dbReference>
<dbReference type="Proteomes" id="UP000005156">
    <property type="component" value="Unassembled WGS sequence"/>
</dbReference>
<dbReference type="SUPFAM" id="SSF55120">
    <property type="entry name" value="Pseudouridine synthase"/>
    <property type="match status" value="1"/>
</dbReference>
<dbReference type="EC" id="5.4.99.23" evidence="4"/>
<dbReference type="InterPro" id="IPR036986">
    <property type="entry name" value="S4_RNA-bd_sf"/>
</dbReference>
<feature type="domain" description="RNA-binding S4" evidence="12">
    <location>
        <begin position="52"/>
        <end position="108"/>
    </location>
</feature>
<feature type="compositionally biased region" description="Acidic residues" evidence="11">
    <location>
        <begin position="387"/>
        <end position="399"/>
    </location>
</feature>
<evidence type="ECO:0000313" key="14">
    <source>
        <dbReference type="Proteomes" id="UP000005156"/>
    </source>
</evidence>
<protein>
    <recommendedName>
        <fullName evidence="5">Ribosomal large subunit pseudouridine synthase D</fullName>
        <ecNumber evidence="4">5.4.99.23</ecNumber>
    </recommendedName>
    <alternativeName>
        <fullName evidence="6">23S rRNA pseudouridine(1911/1915/1917) synthase</fullName>
    </alternativeName>
    <alternativeName>
        <fullName evidence="7">rRNA pseudouridylate synthase D</fullName>
    </alternativeName>
    <alternativeName>
        <fullName evidence="8">rRNA-uridine isomerase D</fullName>
    </alternativeName>
</protein>
<evidence type="ECO:0000256" key="4">
    <source>
        <dbReference type="ARBA" id="ARBA00038942"/>
    </source>
</evidence>
<evidence type="ECO:0000256" key="9">
    <source>
        <dbReference type="PIRSR" id="PIRSR606225-1"/>
    </source>
</evidence>
<dbReference type="InterPro" id="IPR006145">
    <property type="entry name" value="PsdUridine_synth_RsuA/RluA"/>
</dbReference>
<feature type="region of interest" description="Disordered" evidence="11">
    <location>
        <begin position="385"/>
        <end position="409"/>
    </location>
</feature>
<sequence>MIIVFRAKDIELKVKMNIELDDYSQTEAFEETELQESSKIETFEVTLDLDGERLDKVLASSLKDISRSRLKTLIEDGLVKVNGKTVDKPKEKMSFGDEVSVEIKPRLEDMDFIATPMDIDVVYEDDDILVINKPARLVVHPAAGHWDDTLLNGLLAYNPIFRTLPRAGIVHRLDRDTTGLMVVAKNEKAMLDLVQQLQARTVKREYWALTRGKAPADKVIEAAIERDPRNPLRFTIGKGGRAKPATTHIRCIDQKEVKGKPFSWVACRLKTGRTHQIRVHMESIGLPLIGDPLYRNKLPKPKEDGSVLNSFDRQALHASRLGLIHPVTKETMEWFAEPPQDFRDLMDELGFGPWDRPSEVFGDPVVMINNDELSENQKAVGKISSWDDFDFGDDDEDADSNWKIERTKE</sequence>
<dbReference type="GO" id="GO:0003723">
    <property type="term" value="F:RNA binding"/>
    <property type="evidence" value="ECO:0007669"/>
    <property type="project" value="UniProtKB-KW"/>
</dbReference>
<organism evidence="13 14">
    <name type="scientific">Parasutterella excrementihominis YIT 11859</name>
    <dbReference type="NCBI Taxonomy" id="762966"/>
    <lineage>
        <taxon>Bacteria</taxon>
        <taxon>Pseudomonadati</taxon>
        <taxon>Pseudomonadota</taxon>
        <taxon>Betaproteobacteria</taxon>
        <taxon>Burkholderiales</taxon>
        <taxon>Sutterellaceae</taxon>
        <taxon>Parasutterella</taxon>
    </lineage>
</organism>
<keyword evidence="10" id="KW-0694">RNA-binding</keyword>
<evidence type="ECO:0000256" key="3">
    <source>
        <dbReference type="ARBA" id="ARBA00036882"/>
    </source>
</evidence>
<evidence type="ECO:0000256" key="5">
    <source>
        <dbReference type="ARBA" id="ARBA00040039"/>
    </source>
</evidence>
<evidence type="ECO:0000256" key="7">
    <source>
        <dbReference type="ARBA" id="ARBA00042840"/>
    </source>
</evidence>
<comment type="catalytic activity">
    <reaction evidence="3">
        <text>uridine(1911/1915/1917) in 23S rRNA = pseudouridine(1911/1915/1917) in 23S rRNA</text>
        <dbReference type="Rhea" id="RHEA:42524"/>
        <dbReference type="Rhea" id="RHEA-COMP:10097"/>
        <dbReference type="Rhea" id="RHEA-COMP:10098"/>
        <dbReference type="ChEBI" id="CHEBI:65314"/>
        <dbReference type="ChEBI" id="CHEBI:65315"/>
        <dbReference type="EC" id="5.4.99.23"/>
    </reaction>
</comment>
<dbReference type="InterPro" id="IPR002942">
    <property type="entry name" value="S4_RNA-bd"/>
</dbReference>
<dbReference type="HOGENOM" id="CLU_016902_4_2_4"/>
<evidence type="ECO:0000313" key="13">
    <source>
        <dbReference type="EMBL" id="EGG54949.1"/>
    </source>
</evidence>